<dbReference type="STRING" id="1079859.SAMN04515674_104109"/>
<keyword evidence="5" id="KW-1185">Reference proteome</keyword>
<dbReference type="PRINTS" id="PR00455">
    <property type="entry name" value="HTHTETR"/>
</dbReference>
<evidence type="ECO:0000256" key="1">
    <source>
        <dbReference type="ARBA" id="ARBA00023125"/>
    </source>
</evidence>
<sequence>MDKRKKILEAALKLFVALGFHGTPTSKIAQEAGVANGTLFHYFPTKDDLILGLYTDIKIRMTAFVNENAKPEDTFKATMKGQYLASLYWALDHKTEFSFKQQFHNSPFHLLLNQEEIEKQLKPHFDMLRKGIEDKIIKPLPVDYIHTLISSHTFGLNQYLTSNEFSTVKQHQLISDTFELLWDMIKEN</sequence>
<organism evidence="4 5">
    <name type="scientific">Pseudarcicella hirudinis</name>
    <dbReference type="NCBI Taxonomy" id="1079859"/>
    <lineage>
        <taxon>Bacteria</taxon>
        <taxon>Pseudomonadati</taxon>
        <taxon>Bacteroidota</taxon>
        <taxon>Cytophagia</taxon>
        <taxon>Cytophagales</taxon>
        <taxon>Flectobacillaceae</taxon>
        <taxon>Pseudarcicella</taxon>
    </lineage>
</organism>
<dbReference type="OrthoDB" id="6430772at2"/>
<keyword evidence="1 2" id="KW-0238">DNA-binding</keyword>
<name>A0A1I5RJD9_9BACT</name>
<dbReference type="InterPro" id="IPR050624">
    <property type="entry name" value="HTH-type_Tx_Regulator"/>
</dbReference>
<protein>
    <submittedName>
        <fullName evidence="4">DNA-binding transcriptional regulator, AcrR family</fullName>
    </submittedName>
</protein>
<dbReference type="Proteomes" id="UP000199306">
    <property type="component" value="Unassembled WGS sequence"/>
</dbReference>
<dbReference type="PANTHER" id="PTHR43479:SF11">
    <property type="entry name" value="ACREF_ENVCD OPERON REPRESSOR-RELATED"/>
    <property type="match status" value="1"/>
</dbReference>
<dbReference type="PROSITE" id="PS50977">
    <property type="entry name" value="HTH_TETR_2"/>
    <property type="match status" value="1"/>
</dbReference>
<gene>
    <name evidence="4" type="ORF">SAMN04515674_104109</name>
</gene>
<dbReference type="SUPFAM" id="SSF46689">
    <property type="entry name" value="Homeodomain-like"/>
    <property type="match status" value="1"/>
</dbReference>
<dbReference type="Pfam" id="PF00440">
    <property type="entry name" value="TetR_N"/>
    <property type="match status" value="1"/>
</dbReference>
<dbReference type="InterPro" id="IPR009057">
    <property type="entry name" value="Homeodomain-like_sf"/>
</dbReference>
<proteinExistence type="predicted"/>
<dbReference type="Gene3D" id="1.10.357.10">
    <property type="entry name" value="Tetracycline Repressor, domain 2"/>
    <property type="match status" value="1"/>
</dbReference>
<accession>A0A1I5RJD9</accession>
<evidence type="ECO:0000259" key="3">
    <source>
        <dbReference type="PROSITE" id="PS50977"/>
    </source>
</evidence>
<reference evidence="4 5" key="1">
    <citation type="submission" date="2016-10" db="EMBL/GenBank/DDBJ databases">
        <authorList>
            <person name="de Groot N.N."/>
        </authorList>
    </citation>
    <scope>NUCLEOTIDE SEQUENCE [LARGE SCALE GENOMIC DNA]</scope>
    <source>
        <strain evidence="5">E92,LMG 26720,CCM 7988</strain>
    </source>
</reference>
<evidence type="ECO:0000256" key="2">
    <source>
        <dbReference type="PROSITE-ProRule" id="PRU00335"/>
    </source>
</evidence>
<dbReference type="AlphaFoldDB" id="A0A1I5RJD9"/>
<feature type="domain" description="HTH tetR-type" evidence="3">
    <location>
        <begin position="1"/>
        <end position="61"/>
    </location>
</feature>
<dbReference type="EMBL" id="FOXH01000004">
    <property type="protein sequence ID" value="SFP58689.1"/>
    <property type="molecule type" value="Genomic_DNA"/>
</dbReference>
<dbReference type="GO" id="GO:0003677">
    <property type="term" value="F:DNA binding"/>
    <property type="evidence" value="ECO:0007669"/>
    <property type="project" value="UniProtKB-UniRule"/>
</dbReference>
<dbReference type="PANTHER" id="PTHR43479">
    <property type="entry name" value="ACREF/ENVCD OPERON REPRESSOR-RELATED"/>
    <property type="match status" value="1"/>
</dbReference>
<evidence type="ECO:0000313" key="5">
    <source>
        <dbReference type="Proteomes" id="UP000199306"/>
    </source>
</evidence>
<evidence type="ECO:0000313" key="4">
    <source>
        <dbReference type="EMBL" id="SFP58689.1"/>
    </source>
</evidence>
<feature type="DNA-binding region" description="H-T-H motif" evidence="2">
    <location>
        <begin position="24"/>
        <end position="43"/>
    </location>
</feature>
<dbReference type="RefSeq" id="WP_092015330.1">
    <property type="nucleotide sequence ID" value="NZ_FOXH01000004.1"/>
</dbReference>
<dbReference type="InterPro" id="IPR001647">
    <property type="entry name" value="HTH_TetR"/>
</dbReference>